<reference evidence="3" key="1">
    <citation type="journal article" date="2020" name="Fungal Divers.">
        <title>Resolving the Mortierellaceae phylogeny through synthesis of multi-gene phylogenetics and phylogenomics.</title>
        <authorList>
            <person name="Vandepol N."/>
            <person name="Liber J."/>
            <person name="Desiro A."/>
            <person name="Na H."/>
            <person name="Kennedy M."/>
            <person name="Barry K."/>
            <person name="Grigoriev I.V."/>
            <person name="Miller A.N."/>
            <person name="O'Donnell K."/>
            <person name="Stajich J.E."/>
            <person name="Bonito G."/>
        </authorList>
    </citation>
    <scope>NUCLEOTIDE SEQUENCE</scope>
    <source>
        <strain evidence="3">CK1249</strain>
    </source>
</reference>
<dbReference type="InterPro" id="IPR034164">
    <property type="entry name" value="Pepsin-like_dom"/>
</dbReference>
<dbReference type="InterPro" id="IPR033121">
    <property type="entry name" value="PEPTIDASE_A1"/>
</dbReference>
<comment type="caution">
    <text evidence="3">The sequence shown here is derived from an EMBL/GenBank/DDBJ whole genome shotgun (WGS) entry which is preliminary data.</text>
</comment>
<protein>
    <recommendedName>
        <fullName evidence="2">Peptidase A1 domain-containing protein</fullName>
    </recommendedName>
</protein>
<evidence type="ECO:0000313" key="3">
    <source>
        <dbReference type="EMBL" id="KAF9949509.1"/>
    </source>
</evidence>
<name>A0A9P6IVI3_MORAP</name>
<dbReference type="Pfam" id="PF00026">
    <property type="entry name" value="Asp"/>
    <property type="match status" value="1"/>
</dbReference>
<dbReference type="PANTHER" id="PTHR47966:SF51">
    <property type="entry name" value="BETA-SITE APP-CLEAVING ENZYME, ISOFORM A-RELATED"/>
    <property type="match status" value="1"/>
</dbReference>
<evidence type="ECO:0000259" key="2">
    <source>
        <dbReference type="PROSITE" id="PS51767"/>
    </source>
</evidence>
<dbReference type="Proteomes" id="UP000738359">
    <property type="component" value="Unassembled WGS sequence"/>
</dbReference>
<organism evidence="3 4">
    <name type="scientific">Mortierella alpina</name>
    <name type="common">Oleaginous fungus</name>
    <name type="synonym">Mortierella renispora</name>
    <dbReference type="NCBI Taxonomy" id="64518"/>
    <lineage>
        <taxon>Eukaryota</taxon>
        <taxon>Fungi</taxon>
        <taxon>Fungi incertae sedis</taxon>
        <taxon>Mucoromycota</taxon>
        <taxon>Mortierellomycotina</taxon>
        <taxon>Mortierellomycetes</taxon>
        <taxon>Mortierellales</taxon>
        <taxon>Mortierellaceae</taxon>
        <taxon>Mortierella</taxon>
    </lineage>
</organism>
<evidence type="ECO:0000313" key="4">
    <source>
        <dbReference type="Proteomes" id="UP000738359"/>
    </source>
</evidence>
<dbReference type="CDD" id="cd05471">
    <property type="entry name" value="pepsin_like"/>
    <property type="match status" value="1"/>
</dbReference>
<proteinExistence type="inferred from homology"/>
<dbReference type="AlphaFoldDB" id="A0A9P6IVI3"/>
<dbReference type="EMBL" id="JAAAHY010001400">
    <property type="protein sequence ID" value="KAF9949509.1"/>
    <property type="molecule type" value="Genomic_DNA"/>
</dbReference>
<accession>A0A9P6IVI3</accession>
<comment type="similarity">
    <text evidence="1">Belongs to the peptidase A1 family.</text>
</comment>
<dbReference type="GO" id="GO:0004190">
    <property type="term" value="F:aspartic-type endopeptidase activity"/>
    <property type="evidence" value="ECO:0007669"/>
    <property type="project" value="InterPro"/>
</dbReference>
<feature type="domain" description="Peptidase A1" evidence="2">
    <location>
        <begin position="1"/>
        <end position="224"/>
    </location>
</feature>
<dbReference type="OrthoDB" id="10502583at2759"/>
<dbReference type="InterPro" id="IPR001461">
    <property type="entry name" value="Aspartic_peptidase_A1"/>
</dbReference>
<dbReference type="InterPro" id="IPR021109">
    <property type="entry name" value="Peptidase_aspartic_dom_sf"/>
</dbReference>
<dbReference type="PROSITE" id="PS51767">
    <property type="entry name" value="PEPTIDASE_A1"/>
    <property type="match status" value="1"/>
</dbReference>
<sequence length="224" mass="24512">MCGRLCSDIVRVGGIPVRLTFGEASSRSVGLGGVAASGILGLAPFAKGVDRKSFLETAVEKGTLSTSAFSMFLNDPAPDGSVSGELHFGWLDETKFESNLTYSAVSDPSAWKVPVKIIPRTNTSLPSLRGEAVFDPTQEWIADPEQFAQEFFFALDGVHITLPSSIKSRSYWCLLCPQREAVMDYALGNSTIGIKFRDTTLHIPLTELIGRNCPFSRYYCEPRF</sequence>
<dbReference type="Gene3D" id="2.40.70.10">
    <property type="entry name" value="Acid Proteases"/>
    <property type="match status" value="2"/>
</dbReference>
<gene>
    <name evidence="3" type="ORF">BGZ70_001753</name>
</gene>
<evidence type="ECO:0000256" key="1">
    <source>
        <dbReference type="ARBA" id="ARBA00007447"/>
    </source>
</evidence>
<dbReference type="PANTHER" id="PTHR47966">
    <property type="entry name" value="BETA-SITE APP-CLEAVING ENZYME, ISOFORM A-RELATED"/>
    <property type="match status" value="1"/>
</dbReference>
<keyword evidence="4" id="KW-1185">Reference proteome</keyword>
<dbReference type="GO" id="GO:0006508">
    <property type="term" value="P:proteolysis"/>
    <property type="evidence" value="ECO:0007669"/>
    <property type="project" value="InterPro"/>
</dbReference>
<dbReference type="SUPFAM" id="SSF50630">
    <property type="entry name" value="Acid proteases"/>
    <property type="match status" value="1"/>
</dbReference>